<gene>
    <name evidence="7" type="ORF">RAMLITH_25155</name>
</gene>
<dbReference type="Proteomes" id="UP000521868">
    <property type="component" value="Unassembled WGS sequence"/>
</dbReference>
<dbReference type="GO" id="GO:0016874">
    <property type="term" value="F:ligase activity"/>
    <property type="evidence" value="ECO:0007669"/>
    <property type="project" value="UniProtKB-KW"/>
</dbReference>
<organism evidence="7 8">
    <name type="scientific">Ramlibacter lithotrophicus</name>
    <dbReference type="NCBI Taxonomy" id="2606681"/>
    <lineage>
        <taxon>Bacteria</taxon>
        <taxon>Pseudomonadati</taxon>
        <taxon>Pseudomonadota</taxon>
        <taxon>Betaproteobacteria</taxon>
        <taxon>Burkholderiales</taxon>
        <taxon>Comamonadaceae</taxon>
        <taxon>Ramlibacter</taxon>
    </lineage>
</organism>
<keyword evidence="3 5" id="KW-1133">Transmembrane helix</keyword>
<feature type="transmembrane region" description="Helical" evidence="5">
    <location>
        <begin position="118"/>
        <end position="134"/>
    </location>
</feature>
<evidence type="ECO:0000259" key="6">
    <source>
        <dbReference type="Pfam" id="PF04932"/>
    </source>
</evidence>
<feature type="transmembrane region" description="Helical" evidence="5">
    <location>
        <begin position="84"/>
        <end position="106"/>
    </location>
</feature>
<keyword evidence="7" id="KW-0436">Ligase</keyword>
<reference evidence="7 8" key="1">
    <citation type="journal article" date="2020" name="Nature">
        <title>Bacterial chemolithoautotrophy via manganese oxidation.</title>
        <authorList>
            <person name="Yu H."/>
            <person name="Leadbetter J.R."/>
        </authorList>
    </citation>
    <scope>NUCLEOTIDE SEQUENCE [LARGE SCALE GENOMIC DNA]</scope>
    <source>
        <strain evidence="7 8">RBP-1</strain>
    </source>
</reference>
<dbReference type="PANTHER" id="PTHR37422:SF21">
    <property type="entry name" value="EXOQ-LIKE PROTEIN"/>
    <property type="match status" value="1"/>
</dbReference>
<accession>A0A7X6DL00</accession>
<sequence>MTVTDRSTPGTQGFLHWMLPLMLGLVAVTVLLSGRNLSQMFADLAQGGGMYLHPAVAWLQRGVSLVLLLISAERLVNHVAMRRHLPAPLLAWAFIAYWSATVAAPALFGSHPQLSHEYLYSLVIGMAALLATGHDRERVLGAARNALFLFLAAGAVLAVVNPAMVLDTAYRQGVLPGIPRFGGLATHPVALAMFAQTFLLCLWVRPFQSRWLTVLGWVLGLAVVFFAQSKTSWIAFLLCSAAMLAVRHGAAVWRRIGDPREGAFGIVVCLGAIVFVAGTVALLLFADLGGEAASFLETEEGAQLMSMTGRDQIWVVAMEEWRASPVFGYGPGLWDDDFRAAINMPQATNAHNQFMDTLARSGVVGATALVLYAGVLLALSLRAAKATGGLSIALLIAVALRSMSEVPLLMFGYGTEFFTHLLLLVTLASANAPRVVVLPAAARPRGYRVVS</sequence>
<feature type="transmembrane region" description="Helical" evidence="5">
    <location>
        <begin position="185"/>
        <end position="204"/>
    </location>
</feature>
<feature type="transmembrane region" description="Helical" evidence="5">
    <location>
        <begin position="233"/>
        <end position="250"/>
    </location>
</feature>
<evidence type="ECO:0000313" key="8">
    <source>
        <dbReference type="Proteomes" id="UP000521868"/>
    </source>
</evidence>
<name>A0A7X6DL00_9BURK</name>
<evidence type="ECO:0000256" key="3">
    <source>
        <dbReference type="ARBA" id="ARBA00022989"/>
    </source>
</evidence>
<feature type="transmembrane region" description="Helical" evidence="5">
    <location>
        <begin position="391"/>
        <end position="411"/>
    </location>
</feature>
<proteinExistence type="predicted"/>
<dbReference type="InterPro" id="IPR007016">
    <property type="entry name" value="O-antigen_ligase-rel_domated"/>
</dbReference>
<feature type="domain" description="O-antigen ligase-related" evidence="6">
    <location>
        <begin position="218"/>
        <end position="369"/>
    </location>
</feature>
<dbReference type="Pfam" id="PF04932">
    <property type="entry name" value="Wzy_C"/>
    <property type="match status" value="1"/>
</dbReference>
<dbReference type="InterPro" id="IPR051533">
    <property type="entry name" value="WaaL-like"/>
</dbReference>
<feature type="transmembrane region" description="Helical" evidence="5">
    <location>
        <begin position="358"/>
        <end position="379"/>
    </location>
</feature>
<evidence type="ECO:0000256" key="2">
    <source>
        <dbReference type="ARBA" id="ARBA00022692"/>
    </source>
</evidence>
<comment type="caution">
    <text evidence="7">The sequence shown here is derived from an EMBL/GenBank/DDBJ whole genome shotgun (WGS) entry which is preliminary data.</text>
</comment>
<feature type="transmembrane region" description="Helical" evidence="5">
    <location>
        <begin position="52"/>
        <end position="72"/>
    </location>
</feature>
<evidence type="ECO:0000256" key="5">
    <source>
        <dbReference type="SAM" id="Phobius"/>
    </source>
</evidence>
<feature type="transmembrane region" description="Helical" evidence="5">
    <location>
        <begin position="14"/>
        <end position="32"/>
    </location>
</feature>
<feature type="transmembrane region" description="Helical" evidence="5">
    <location>
        <begin position="146"/>
        <end position="165"/>
    </location>
</feature>
<dbReference type="AlphaFoldDB" id="A0A7X6DL00"/>
<feature type="transmembrane region" description="Helical" evidence="5">
    <location>
        <begin position="211"/>
        <end position="227"/>
    </location>
</feature>
<evidence type="ECO:0000256" key="1">
    <source>
        <dbReference type="ARBA" id="ARBA00004141"/>
    </source>
</evidence>
<feature type="transmembrane region" description="Helical" evidence="5">
    <location>
        <begin position="262"/>
        <end position="286"/>
    </location>
</feature>
<dbReference type="GO" id="GO:0016020">
    <property type="term" value="C:membrane"/>
    <property type="evidence" value="ECO:0007669"/>
    <property type="project" value="UniProtKB-SubCell"/>
</dbReference>
<keyword evidence="4 5" id="KW-0472">Membrane</keyword>
<keyword evidence="8" id="KW-1185">Reference proteome</keyword>
<comment type="subcellular location">
    <subcellularLocation>
        <location evidence="1">Membrane</location>
        <topology evidence="1">Multi-pass membrane protein</topology>
    </subcellularLocation>
</comment>
<dbReference type="PANTHER" id="PTHR37422">
    <property type="entry name" value="TEICHURONIC ACID BIOSYNTHESIS PROTEIN TUAE"/>
    <property type="match status" value="1"/>
</dbReference>
<dbReference type="EMBL" id="VTOX01000015">
    <property type="protein sequence ID" value="NKE69107.1"/>
    <property type="molecule type" value="Genomic_DNA"/>
</dbReference>
<keyword evidence="2 5" id="KW-0812">Transmembrane</keyword>
<dbReference type="RefSeq" id="WP_168110248.1">
    <property type="nucleotide sequence ID" value="NZ_VTOX01000015.1"/>
</dbReference>
<protein>
    <submittedName>
        <fullName evidence="7">O-antigen ligase family protein</fullName>
    </submittedName>
</protein>
<evidence type="ECO:0000256" key="4">
    <source>
        <dbReference type="ARBA" id="ARBA00023136"/>
    </source>
</evidence>
<feature type="transmembrane region" description="Helical" evidence="5">
    <location>
        <begin position="417"/>
        <end position="438"/>
    </location>
</feature>
<evidence type="ECO:0000313" key="7">
    <source>
        <dbReference type="EMBL" id="NKE69107.1"/>
    </source>
</evidence>